<evidence type="ECO:0000256" key="1">
    <source>
        <dbReference type="ARBA" id="ARBA00001933"/>
    </source>
</evidence>
<dbReference type="InterPro" id="IPR015421">
    <property type="entry name" value="PyrdxlP-dep_Trfase_major"/>
</dbReference>
<protein>
    <submittedName>
        <fullName evidence="4">Aminotransferase class III-fold pyridoxal phosphate-dependent enzyme</fullName>
    </submittedName>
</protein>
<comment type="similarity">
    <text evidence="3">Belongs to the class-III pyridoxal-phosphate-dependent aminotransferase family.</text>
</comment>
<keyword evidence="4" id="KW-0032">Aminotransferase</keyword>
<dbReference type="PANTHER" id="PTHR43713">
    <property type="entry name" value="GLUTAMATE-1-SEMIALDEHYDE 2,1-AMINOMUTASE"/>
    <property type="match status" value="1"/>
</dbReference>
<dbReference type="Gene3D" id="3.40.640.10">
    <property type="entry name" value="Type I PLP-dependent aspartate aminotransferase-like (Major domain)"/>
    <property type="match status" value="1"/>
</dbReference>
<proteinExistence type="inferred from homology"/>
<dbReference type="InterPro" id="IPR005814">
    <property type="entry name" value="Aminotrans_3"/>
</dbReference>
<dbReference type="GO" id="GO:0008483">
    <property type="term" value="F:transaminase activity"/>
    <property type="evidence" value="ECO:0007669"/>
    <property type="project" value="UniProtKB-KW"/>
</dbReference>
<dbReference type="AlphaFoldDB" id="A0AAE3JGQ5"/>
<dbReference type="Gene3D" id="3.90.1150.10">
    <property type="entry name" value="Aspartate Aminotransferase, domain 1"/>
    <property type="match status" value="1"/>
</dbReference>
<accession>A0AAE3JGQ5</accession>
<keyword evidence="4" id="KW-0808">Transferase</keyword>
<dbReference type="InterPro" id="IPR015422">
    <property type="entry name" value="PyrdxlP-dep_Trfase_small"/>
</dbReference>
<dbReference type="SUPFAM" id="SSF53383">
    <property type="entry name" value="PLP-dependent transferases"/>
    <property type="match status" value="1"/>
</dbReference>
<dbReference type="Proteomes" id="UP001198182">
    <property type="component" value="Unassembled WGS sequence"/>
</dbReference>
<dbReference type="RefSeq" id="WP_308453502.1">
    <property type="nucleotide sequence ID" value="NZ_JAJEQR010000020.1"/>
</dbReference>
<evidence type="ECO:0000313" key="4">
    <source>
        <dbReference type="EMBL" id="MCC2230966.1"/>
    </source>
</evidence>
<evidence type="ECO:0000256" key="3">
    <source>
        <dbReference type="RuleBase" id="RU003560"/>
    </source>
</evidence>
<dbReference type="Pfam" id="PF00202">
    <property type="entry name" value="Aminotran_3"/>
    <property type="match status" value="1"/>
</dbReference>
<dbReference type="InterPro" id="IPR015424">
    <property type="entry name" value="PyrdxlP-dep_Trfase"/>
</dbReference>
<reference evidence="4" key="1">
    <citation type="submission" date="2021-10" db="EMBL/GenBank/DDBJ databases">
        <title>Anaerobic single-cell dispensing facilitates the cultivation of human gut bacteria.</title>
        <authorList>
            <person name="Afrizal A."/>
        </authorList>
    </citation>
    <scope>NUCLEOTIDE SEQUENCE</scope>
    <source>
        <strain evidence="4">CLA-AA-H215</strain>
    </source>
</reference>
<name>A0AAE3JGQ5_9FIRM</name>
<keyword evidence="5" id="KW-1185">Reference proteome</keyword>
<comment type="caution">
    <text evidence="4">The sequence shown here is derived from an EMBL/GenBank/DDBJ whole genome shotgun (WGS) entry which is preliminary data.</text>
</comment>
<sequence length="439" mass="48411">MKSQEKSLALYERAAKSIAGGHLSNFKQHPGNPQTFFDHFEGAKMYDVDGNMYYDWSLSSGPCILGQHSPIVINAIKEQAERCYSRQYMEIQVEAAEEFCKYVPCADKMHFAVTGGESILYTIRTARAYTGKNMVVRFNGMYHGGTDFVLGGVPTTDSDYHAVNSYREGDDYSKACYTTGRAAHALNDTYLIDFNDLKQMEELFRSDNDIACVIMEPVCLNITGCMPEPGYLEGVRKLCDEYGVLLVFDETLTGFRIGLHGAQGYFNIMPDMASFAKAVCGGVPGAAFCGKEEVMKVLDDCTCIIPGTYNGNSISAACMKAVLSELGKDDGAAYQKIEKLGNMFKEGVLDAAKKHDIPMLMQGFAGALFPVFTEKSVIRNHKEALAYSDLDKMHRFGALMKQNGVIGDDRYCVSLAFTEDDVIQSIAIADKVLGILKED</sequence>
<comment type="cofactor">
    <cofactor evidence="1">
        <name>pyridoxal 5'-phosphate</name>
        <dbReference type="ChEBI" id="CHEBI:597326"/>
    </cofactor>
</comment>
<evidence type="ECO:0000256" key="2">
    <source>
        <dbReference type="ARBA" id="ARBA00022898"/>
    </source>
</evidence>
<dbReference type="PANTHER" id="PTHR43713:SF3">
    <property type="entry name" value="GLUTAMATE-1-SEMIALDEHYDE 2,1-AMINOMUTASE 1, CHLOROPLASTIC-RELATED"/>
    <property type="match status" value="1"/>
</dbReference>
<dbReference type="EMBL" id="JAJEQR010000020">
    <property type="protein sequence ID" value="MCC2230966.1"/>
    <property type="molecule type" value="Genomic_DNA"/>
</dbReference>
<evidence type="ECO:0000313" key="5">
    <source>
        <dbReference type="Proteomes" id="UP001198182"/>
    </source>
</evidence>
<gene>
    <name evidence="4" type="ORF">LKD81_08140</name>
</gene>
<keyword evidence="2 3" id="KW-0663">Pyridoxal phosphate</keyword>
<organism evidence="4 5">
    <name type="scientific">Hominifimenecus microfluidus</name>
    <dbReference type="NCBI Taxonomy" id="2885348"/>
    <lineage>
        <taxon>Bacteria</taxon>
        <taxon>Bacillati</taxon>
        <taxon>Bacillota</taxon>
        <taxon>Clostridia</taxon>
        <taxon>Lachnospirales</taxon>
        <taxon>Lachnospiraceae</taxon>
        <taxon>Hominifimenecus</taxon>
    </lineage>
</organism>
<dbReference type="GO" id="GO:0030170">
    <property type="term" value="F:pyridoxal phosphate binding"/>
    <property type="evidence" value="ECO:0007669"/>
    <property type="project" value="InterPro"/>
</dbReference>